<sequence length="262" mass="28889">MRRLILIICFFSQSFIALSQTWEAGVSAGAAGYMGDLQPVKPYKFTDPVFGGLIKRNFNGHWSAKLGIMRGAIQGDDAKSRNAYQIDRNLHFRTALTELSLQAELNLFNYLPGGLPGFGSRRFSPYIFAGAAAISFNPVADYNGSEIELRPLQTEGVDYKKNALSAVYGAGVKYNLKGNWNIIGEIGYRTAFTDYLDDVSGRYQDFAANPPASPVTPDLSDRSLSQSGAPGVQRGDFRPRDTYMFTAISLTYTFVSFKCPTF</sequence>
<name>A0A1T5A1R5_9SPHI</name>
<dbReference type="RefSeq" id="WP_079700685.1">
    <property type="nucleotide sequence ID" value="NZ_FUYR01000001.1"/>
</dbReference>
<dbReference type="EMBL" id="FUYR01000001">
    <property type="protein sequence ID" value="SKB28573.1"/>
    <property type="molecule type" value="Genomic_DNA"/>
</dbReference>
<feature type="region of interest" description="Disordered" evidence="1">
    <location>
        <begin position="209"/>
        <end position="235"/>
    </location>
</feature>
<dbReference type="OrthoDB" id="654178at2"/>
<gene>
    <name evidence="4" type="ORF">SAMN05661099_0178</name>
</gene>
<accession>A0A1T5A1R5</accession>
<dbReference type="Pfam" id="PF19573">
    <property type="entry name" value="DUF6089"/>
    <property type="match status" value="1"/>
</dbReference>
<dbReference type="InterPro" id="IPR011250">
    <property type="entry name" value="OMP/PagP_B-barrel"/>
</dbReference>
<organism evidence="4 5">
    <name type="scientific">Daejeonella lutea</name>
    <dbReference type="NCBI Taxonomy" id="572036"/>
    <lineage>
        <taxon>Bacteria</taxon>
        <taxon>Pseudomonadati</taxon>
        <taxon>Bacteroidota</taxon>
        <taxon>Sphingobacteriia</taxon>
        <taxon>Sphingobacteriales</taxon>
        <taxon>Sphingobacteriaceae</taxon>
        <taxon>Daejeonella</taxon>
    </lineage>
</organism>
<dbReference type="SUPFAM" id="SSF56925">
    <property type="entry name" value="OMPA-like"/>
    <property type="match status" value="1"/>
</dbReference>
<feature type="signal peptide" evidence="2">
    <location>
        <begin position="1"/>
        <end position="19"/>
    </location>
</feature>
<dbReference type="STRING" id="572036.SAMN05661099_0178"/>
<keyword evidence="2" id="KW-0732">Signal</keyword>
<dbReference type="Gene3D" id="2.40.160.20">
    <property type="match status" value="1"/>
</dbReference>
<feature type="domain" description="DUF6089" evidence="3">
    <location>
        <begin position="3"/>
        <end position="205"/>
    </location>
</feature>
<dbReference type="AlphaFoldDB" id="A0A1T5A1R5"/>
<protein>
    <submittedName>
        <fullName evidence="4">Outer membrane protein beta-barrel domain-containing protein</fullName>
    </submittedName>
</protein>
<proteinExistence type="predicted"/>
<evidence type="ECO:0000256" key="1">
    <source>
        <dbReference type="SAM" id="MobiDB-lite"/>
    </source>
</evidence>
<evidence type="ECO:0000313" key="5">
    <source>
        <dbReference type="Proteomes" id="UP000189981"/>
    </source>
</evidence>
<evidence type="ECO:0000313" key="4">
    <source>
        <dbReference type="EMBL" id="SKB28573.1"/>
    </source>
</evidence>
<evidence type="ECO:0000256" key="2">
    <source>
        <dbReference type="SAM" id="SignalP"/>
    </source>
</evidence>
<reference evidence="5" key="1">
    <citation type="submission" date="2017-02" db="EMBL/GenBank/DDBJ databases">
        <authorList>
            <person name="Varghese N."/>
            <person name="Submissions S."/>
        </authorList>
    </citation>
    <scope>NUCLEOTIDE SEQUENCE [LARGE SCALE GENOMIC DNA]</scope>
    <source>
        <strain evidence="5">DSM 22385</strain>
    </source>
</reference>
<dbReference type="Proteomes" id="UP000189981">
    <property type="component" value="Unassembled WGS sequence"/>
</dbReference>
<dbReference type="InterPro" id="IPR045743">
    <property type="entry name" value="DUF6089"/>
</dbReference>
<keyword evidence="5" id="KW-1185">Reference proteome</keyword>
<feature type="chain" id="PRO_5010567655" evidence="2">
    <location>
        <begin position="20"/>
        <end position="262"/>
    </location>
</feature>
<evidence type="ECO:0000259" key="3">
    <source>
        <dbReference type="Pfam" id="PF19573"/>
    </source>
</evidence>